<gene>
    <name evidence="2" type="ORF">METZ01_LOCUS308960</name>
</gene>
<dbReference type="PANTHER" id="PTHR33376:SF5">
    <property type="entry name" value="EXTRACYTOPLASMIC SOLUTE RECEPTOR PROTEIN"/>
    <property type="match status" value="1"/>
</dbReference>
<dbReference type="GO" id="GO:0055085">
    <property type="term" value="P:transmembrane transport"/>
    <property type="evidence" value="ECO:0007669"/>
    <property type="project" value="InterPro"/>
</dbReference>
<reference evidence="2" key="1">
    <citation type="submission" date="2018-05" db="EMBL/GenBank/DDBJ databases">
        <authorList>
            <person name="Lanie J.A."/>
            <person name="Ng W.-L."/>
            <person name="Kazmierczak K.M."/>
            <person name="Andrzejewski T.M."/>
            <person name="Davidsen T.M."/>
            <person name="Wayne K.J."/>
            <person name="Tettelin H."/>
            <person name="Glass J.I."/>
            <person name="Rusch D."/>
            <person name="Podicherti R."/>
            <person name="Tsui H.-C.T."/>
            <person name="Winkler M.E."/>
        </authorList>
    </citation>
    <scope>NUCLEOTIDE SEQUENCE</scope>
</reference>
<keyword evidence="1" id="KW-0732">Signal</keyword>
<dbReference type="EMBL" id="UINC01097965">
    <property type="protein sequence ID" value="SVC56106.1"/>
    <property type="molecule type" value="Genomic_DNA"/>
</dbReference>
<dbReference type="AlphaFoldDB" id="A0A382N4V2"/>
<sequence>MTTIKKLTTHTAFALIAVSYVTATDIGAAEHKWKMAASWGGGPLMEIGAKAMAKKAKFLTDGRVDIRVFPSGQLSKGLEVRTAVAKGVAEAGHTWMGYDWGKDKTT</sequence>
<dbReference type="Gene3D" id="3.40.190.170">
    <property type="entry name" value="Bacterial extracellular solute-binding protein, family 7"/>
    <property type="match status" value="1"/>
</dbReference>
<evidence type="ECO:0008006" key="3">
    <source>
        <dbReference type="Google" id="ProtNLM"/>
    </source>
</evidence>
<evidence type="ECO:0000313" key="2">
    <source>
        <dbReference type="EMBL" id="SVC56106.1"/>
    </source>
</evidence>
<evidence type="ECO:0000256" key="1">
    <source>
        <dbReference type="ARBA" id="ARBA00022729"/>
    </source>
</evidence>
<accession>A0A382N4V2</accession>
<name>A0A382N4V2_9ZZZZ</name>
<dbReference type="InterPro" id="IPR038404">
    <property type="entry name" value="TRAP_DctP_sf"/>
</dbReference>
<dbReference type="Pfam" id="PF03480">
    <property type="entry name" value="DctP"/>
    <property type="match status" value="1"/>
</dbReference>
<proteinExistence type="predicted"/>
<protein>
    <recommendedName>
        <fullName evidence="3">C4-dicarboxylate ABC transporter substrate-binding protein</fullName>
    </recommendedName>
</protein>
<organism evidence="2">
    <name type="scientific">marine metagenome</name>
    <dbReference type="NCBI Taxonomy" id="408172"/>
    <lineage>
        <taxon>unclassified sequences</taxon>
        <taxon>metagenomes</taxon>
        <taxon>ecological metagenomes</taxon>
    </lineage>
</organism>
<feature type="non-terminal residue" evidence="2">
    <location>
        <position position="106"/>
    </location>
</feature>
<dbReference type="PANTHER" id="PTHR33376">
    <property type="match status" value="1"/>
</dbReference>
<dbReference type="InterPro" id="IPR018389">
    <property type="entry name" value="DctP_fam"/>
</dbReference>